<feature type="compositionally biased region" description="Polar residues" evidence="1">
    <location>
        <begin position="1436"/>
        <end position="1451"/>
    </location>
</feature>
<gene>
    <name evidence="2" type="ORF">L798_10215</name>
</gene>
<dbReference type="InParanoid" id="A0A067R807"/>
<feature type="region of interest" description="Disordered" evidence="1">
    <location>
        <begin position="661"/>
        <end position="700"/>
    </location>
</feature>
<evidence type="ECO:0000313" key="2">
    <source>
        <dbReference type="EMBL" id="KDR14514.1"/>
    </source>
</evidence>
<feature type="compositionally biased region" description="Polar residues" evidence="1">
    <location>
        <begin position="173"/>
        <end position="182"/>
    </location>
</feature>
<feature type="compositionally biased region" description="Polar residues" evidence="1">
    <location>
        <begin position="688"/>
        <end position="700"/>
    </location>
</feature>
<accession>A0A067R807</accession>
<reference evidence="2 3" key="1">
    <citation type="journal article" date="2014" name="Nat. Commun.">
        <title>Molecular traces of alternative social organization in a termite genome.</title>
        <authorList>
            <person name="Terrapon N."/>
            <person name="Li C."/>
            <person name="Robertson H.M."/>
            <person name="Ji L."/>
            <person name="Meng X."/>
            <person name="Booth W."/>
            <person name="Chen Z."/>
            <person name="Childers C.P."/>
            <person name="Glastad K.M."/>
            <person name="Gokhale K."/>
            <person name="Gowin J."/>
            <person name="Gronenberg W."/>
            <person name="Hermansen R.A."/>
            <person name="Hu H."/>
            <person name="Hunt B.G."/>
            <person name="Huylmans A.K."/>
            <person name="Khalil S.M."/>
            <person name="Mitchell R.D."/>
            <person name="Munoz-Torres M.C."/>
            <person name="Mustard J.A."/>
            <person name="Pan H."/>
            <person name="Reese J.T."/>
            <person name="Scharf M.E."/>
            <person name="Sun F."/>
            <person name="Vogel H."/>
            <person name="Xiao J."/>
            <person name="Yang W."/>
            <person name="Yang Z."/>
            <person name="Yang Z."/>
            <person name="Zhou J."/>
            <person name="Zhu J."/>
            <person name="Brent C.S."/>
            <person name="Elsik C.G."/>
            <person name="Goodisman M.A."/>
            <person name="Liberles D.A."/>
            <person name="Roe R.M."/>
            <person name="Vargo E.L."/>
            <person name="Vilcinskas A."/>
            <person name="Wang J."/>
            <person name="Bornberg-Bauer E."/>
            <person name="Korb J."/>
            <person name="Zhang G."/>
            <person name="Liebig J."/>
        </authorList>
    </citation>
    <scope>NUCLEOTIDE SEQUENCE [LARGE SCALE GENOMIC DNA]</scope>
    <source>
        <tissue evidence="2">Whole organism</tissue>
    </source>
</reference>
<dbReference type="EMBL" id="KK852878">
    <property type="protein sequence ID" value="KDR14514.1"/>
    <property type="molecule type" value="Genomic_DNA"/>
</dbReference>
<feature type="region of interest" description="Disordered" evidence="1">
    <location>
        <begin position="392"/>
        <end position="423"/>
    </location>
</feature>
<name>A0A067R807_ZOONE</name>
<protein>
    <submittedName>
        <fullName evidence="2">Uncharacterized protein</fullName>
    </submittedName>
</protein>
<proteinExistence type="predicted"/>
<feature type="compositionally biased region" description="Polar residues" evidence="1">
    <location>
        <begin position="46"/>
        <end position="101"/>
    </location>
</feature>
<sequence length="1521" mass="169195">MCLVVTRALVPEDWLSRNASQVIKHSAMRRPIQYLQPHQSPKVMTPLTQRHSSTRLRSVSFNGPHSSPKPTAYTRDTISRPSGNKQHMNPTNVRASNQSYHSPRFDHNPSSFSAHSRLAGREGKPVIGESSTSEGQRISRWLMFPHGSQEQRERNPDMNNILRPPPLPHRDQSSPQKYQPVQSSVDQTASGTHQHHAFVPYNSSPRHKLKTTQCNQCNKTPWIPMVTSHHGPSDAVNGHVPRPNIYLPPATISSGYESPPIGSLPLQSHGTEYGPPLPPLDTQNQYEPPSHPEPTNEQYAVPNLSSVHLGNEYGPPHSSSQHIQPEYKPPHPATEYGLPHQLTDEYGPPPPLPQQTHNHFQQPPSAASHQGIQYGPPSIITIKKPDYGPPILSPPSVEYGAPSHPIDTDYRPPSPPADQYVTPQHDGIKQQVPHQLSPIYLQAPPVFEPEWFKAQSQSAASHYLVPPPNSGGSNADDHGHSSGERGQGGGTGQTDIDVVQSVSLTDDSHPVASQHPTSDSHDGSSSHLFQNSSHLPNNQFYLPEGENYAPPENNYPFPNIPRTNATKESGYEIIPSVQVTDYISSIEYPLHIVQSPYIDVTEAPGNSVKQIFFSAQSSNSYDQGEIIIGKPALTASGQNNTNIQNSYNTLDTVTQNVSDIRDQKHQQSQIHETNSLDQINGGKPSLDLTPTSPSKPLSTDNAYFGIDDQIHHPDINVFGEHGIRQESSQNEHSSSDFEIHPSIQTSAEGNSVIHQINNAFQSDIRPTTESLLQKTILKSHNSGYVLFQNFPEPPLSSLPENVLKQQIPPPTPFQNTFQQNPYLPPLTSSNTFEHSLKTEETASFLSPPPKDNGEYNTVINTATPEYTFWTPTSLPHSVSLSPEIEENSWELTTQKPSKHYNQGVISAFAEAAGLLPPPPSLPEPLNQSNKKPKQIQIIVPYTSSKELMKFKFQDTSKPLFDTSGWFPLTGNDEIKQQGRKAPSVPSLHVNCTGDERSWQLCKNITSPPWQDQIDYHQHQESRTVEAKTSILQTDKEITRSYPDKNKTEIQQVFTTNIRDLLRGEQDIKVPDYITLQRLQKNIDEWTALEYSKWKSLDRSNETKNLEGDSLSTLSPSSGNLFKHLFVPSKKIPEEYLTTTPSHFDDVTSTENSVATSIPVFKQSRISTAISNAEPYSGSKTHPVLLSSSGESDYSPKINHDIPLNHQRKGDNHKWKFIESNNIIPEALRITTKETFSATTTPLTEDVTNTEKTTWDNIPLSISPVTNEKVYIVTPMTNWIPESTTSRPYQTTPYSTKTHSTSINDVFPFRNGPPSAQKLVALPPLSFKSPRFIIRPAPASSIQRSYILSPMENDSDTWDDKTATSKPIKLNKINGNTDFEQHSTVRDKATPTPNVTNEHLHLGLSILPTYMPPVGTRVQTDSGHSKVVTVVNTATETSIGNKQSKKQSTQPITKLLPITSLEPLRSTETQRGGTSRESSSNLSPKRSSYLWQFPDLSGHSLKWEDLDEVKDAVLELKRERSS</sequence>
<dbReference type="STRING" id="136037.A0A067R807"/>
<organism evidence="2 3">
    <name type="scientific">Zootermopsis nevadensis</name>
    <name type="common">Dampwood termite</name>
    <dbReference type="NCBI Taxonomy" id="136037"/>
    <lineage>
        <taxon>Eukaryota</taxon>
        <taxon>Metazoa</taxon>
        <taxon>Ecdysozoa</taxon>
        <taxon>Arthropoda</taxon>
        <taxon>Hexapoda</taxon>
        <taxon>Insecta</taxon>
        <taxon>Pterygota</taxon>
        <taxon>Neoptera</taxon>
        <taxon>Polyneoptera</taxon>
        <taxon>Dictyoptera</taxon>
        <taxon>Blattodea</taxon>
        <taxon>Blattoidea</taxon>
        <taxon>Termitoidae</taxon>
        <taxon>Termopsidae</taxon>
        <taxon>Zootermopsis</taxon>
    </lineage>
</organism>
<feature type="compositionally biased region" description="Polar residues" evidence="1">
    <location>
        <begin position="666"/>
        <end position="678"/>
    </location>
</feature>
<feature type="compositionally biased region" description="Polar residues" evidence="1">
    <location>
        <begin position="525"/>
        <end position="540"/>
    </location>
</feature>
<feature type="region of interest" description="Disordered" evidence="1">
    <location>
        <begin position="1436"/>
        <end position="1485"/>
    </location>
</feature>
<dbReference type="eggNOG" id="ENOG502SDFT">
    <property type="taxonomic scope" value="Eukaryota"/>
</dbReference>
<feature type="compositionally biased region" description="Polar residues" evidence="1">
    <location>
        <begin position="1465"/>
        <end position="1485"/>
    </location>
</feature>
<feature type="region of interest" description="Disordered" evidence="1">
    <location>
        <begin position="257"/>
        <end position="376"/>
    </location>
</feature>
<feature type="region of interest" description="Disordered" evidence="1">
    <location>
        <begin position="38"/>
        <end position="182"/>
    </location>
</feature>
<evidence type="ECO:0000256" key="1">
    <source>
        <dbReference type="SAM" id="MobiDB-lite"/>
    </source>
</evidence>
<feature type="compositionally biased region" description="Polar residues" evidence="1">
    <location>
        <begin position="281"/>
        <end position="308"/>
    </location>
</feature>
<dbReference type="Proteomes" id="UP000027135">
    <property type="component" value="Unassembled WGS sequence"/>
</dbReference>
<feature type="compositionally biased region" description="Polar residues" evidence="1">
    <location>
        <begin position="354"/>
        <end position="371"/>
    </location>
</feature>
<evidence type="ECO:0000313" key="3">
    <source>
        <dbReference type="Proteomes" id="UP000027135"/>
    </source>
</evidence>
<keyword evidence="3" id="KW-1185">Reference proteome</keyword>
<feature type="region of interest" description="Disordered" evidence="1">
    <location>
        <begin position="462"/>
        <end position="548"/>
    </location>
</feature>